<dbReference type="Proteomes" id="UP001244011">
    <property type="component" value="Unassembled WGS sequence"/>
</dbReference>
<feature type="region of interest" description="Disordered" evidence="1">
    <location>
        <begin position="481"/>
        <end position="510"/>
    </location>
</feature>
<comment type="caution">
    <text evidence="2">The sequence shown here is derived from an EMBL/GenBank/DDBJ whole genome shotgun (WGS) entry which is preliminary data.</text>
</comment>
<dbReference type="RefSeq" id="XP_060287159.1">
    <property type="nucleotide sequence ID" value="XM_060422790.1"/>
</dbReference>
<evidence type="ECO:0000256" key="1">
    <source>
        <dbReference type="SAM" id="MobiDB-lite"/>
    </source>
</evidence>
<evidence type="ECO:0000313" key="2">
    <source>
        <dbReference type="EMBL" id="KAK1770946.1"/>
    </source>
</evidence>
<feature type="compositionally biased region" description="Basic and acidic residues" evidence="1">
    <location>
        <begin position="644"/>
        <end position="657"/>
    </location>
</feature>
<accession>A0AAJ0CAY2</accession>
<sequence length="803" mass="88625">MNWTEGNLARHSRGRQAKEVILRQKEYFAKARAGLLPSASRKSPPSTSISFLRQNSSFSPHHSRLSQNPRSLQTKILTGAGQDDTSTRKRSRDPPSPGNDVASLPVLSHYFAASPDGKQAASSTIPLDRDALHEKRRKLLLKGDWVGIGMQKPIPVKFSSKHSESRKWSRHHRSAHSKTRHLLGSRYDQMKLKHEPMPTSTRARDIRIQIGSQEMRLGNQPSIIDPSRLPANLGTAPANPGFHDAGTLLESTSSLTDPREGRNASSHRVNQRRSSLTTISETSSDRPQKNTSRRKRKPPPILHPVPQRSVHTRLLTLTSFSSDIADSKLAQVGQPNAPDPSGKEENELWRQWVAPSESLSTTDCSLPRIQETTTEPRISPGISEICRNLLAQTDNQDVTAGPRRVASSSCSERAVSTYNTREHQPNSLSPIPEQLVNDWLGDHNLVSNPTDKSSQVQSDVDSLQESLTLPQPLLESEYPLHSLGQSTSHSGEPALSAYGKGTNQSRHTEYRDVPGENNVMVAEEREIRSYEPLEPTPVETTQAAAVEKTAAEDPDAVWMRFVFSDDDSEKLLTAALHEGQGEPPRGLQLPDDDGSIDEHPLRKWSCYVSTVGTVVCASNEPSDLHDCWASHKAAFGSSSTELTSDLKSDNQEGEYKSSCDSVMVDPGTELGTPELHNRKDKDRTTRATMEPSEMMSEPGSFAVEASQSTADPVVGESFRFARPKLFVGKLSDPTAVERPARAINPVTMTKRKRGRPKKRNRDGRADIKGIPVYNGDPIEEFEESESEIRAEAAPSLFGALEME</sequence>
<proteinExistence type="predicted"/>
<feature type="region of interest" description="Disordered" evidence="1">
    <location>
        <begin position="158"/>
        <end position="180"/>
    </location>
</feature>
<feature type="compositionally biased region" description="Basic residues" evidence="1">
    <location>
        <begin position="168"/>
        <end position="180"/>
    </location>
</feature>
<feature type="region of interest" description="Disordered" evidence="1">
    <location>
        <begin position="397"/>
        <end position="464"/>
    </location>
</feature>
<name>A0AAJ0CAY2_9PEZI</name>
<reference evidence="2" key="1">
    <citation type="submission" date="2023-06" db="EMBL/GenBank/DDBJ databases">
        <title>Genome-scale phylogeny and comparative genomics of the fungal order Sordariales.</title>
        <authorList>
            <consortium name="Lawrence Berkeley National Laboratory"/>
            <person name="Hensen N."/>
            <person name="Bonometti L."/>
            <person name="Westerberg I."/>
            <person name="Brannstrom I.O."/>
            <person name="Guillou S."/>
            <person name="Cros-Aarteil S."/>
            <person name="Calhoun S."/>
            <person name="Haridas S."/>
            <person name="Kuo A."/>
            <person name="Mondo S."/>
            <person name="Pangilinan J."/>
            <person name="Riley R."/>
            <person name="Labutti K."/>
            <person name="Andreopoulos B."/>
            <person name="Lipzen A."/>
            <person name="Chen C."/>
            <person name="Yanf M."/>
            <person name="Daum C."/>
            <person name="Ng V."/>
            <person name="Clum A."/>
            <person name="Steindorff A."/>
            <person name="Ohm R."/>
            <person name="Martin F."/>
            <person name="Silar P."/>
            <person name="Natvig D."/>
            <person name="Lalanne C."/>
            <person name="Gautier V."/>
            <person name="Ament-Velasquez S.L."/>
            <person name="Kruys A."/>
            <person name="Hutchinson M.I."/>
            <person name="Powell A.J."/>
            <person name="Barry K."/>
            <person name="Miller A.N."/>
            <person name="Grigoriev I.V."/>
            <person name="Debuchy R."/>
            <person name="Gladieux P."/>
            <person name="Thoren M.H."/>
            <person name="Johannesson H."/>
        </authorList>
    </citation>
    <scope>NUCLEOTIDE SEQUENCE</scope>
    <source>
        <strain evidence="2">8032-3</strain>
    </source>
</reference>
<dbReference type="AlphaFoldDB" id="A0AAJ0CAY2"/>
<feature type="compositionally biased region" description="Basic residues" evidence="1">
    <location>
        <begin position="749"/>
        <end position="761"/>
    </location>
</feature>
<feature type="compositionally biased region" description="Polar residues" evidence="1">
    <location>
        <begin position="406"/>
        <end position="429"/>
    </location>
</feature>
<organism evidence="2 3">
    <name type="scientific">Phialemonium atrogriseum</name>
    <dbReference type="NCBI Taxonomy" id="1093897"/>
    <lineage>
        <taxon>Eukaryota</taxon>
        <taxon>Fungi</taxon>
        <taxon>Dikarya</taxon>
        <taxon>Ascomycota</taxon>
        <taxon>Pezizomycotina</taxon>
        <taxon>Sordariomycetes</taxon>
        <taxon>Sordariomycetidae</taxon>
        <taxon>Cephalothecales</taxon>
        <taxon>Cephalothecaceae</taxon>
        <taxon>Phialemonium</taxon>
    </lineage>
</organism>
<feature type="region of interest" description="Disordered" evidence="1">
    <location>
        <begin position="218"/>
        <end position="310"/>
    </location>
</feature>
<protein>
    <submittedName>
        <fullName evidence="2">Uncharacterized protein</fullName>
    </submittedName>
</protein>
<evidence type="ECO:0000313" key="3">
    <source>
        <dbReference type="Proteomes" id="UP001244011"/>
    </source>
</evidence>
<dbReference type="EMBL" id="MU838999">
    <property type="protein sequence ID" value="KAK1770946.1"/>
    <property type="molecule type" value="Genomic_DNA"/>
</dbReference>
<feature type="compositionally biased region" description="Polar residues" evidence="1">
    <location>
        <begin position="263"/>
        <end position="282"/>
    </location>
</feature>
<gene>
    <name evidence="2" type="ORF">QBC33DRAFT_223253</name>
</gene>
<feature type="compositionally biased region" description="Polar residues" evidence="1">
    <location>
        <begin position="40"/>
        <end position="76"/>
    </location>
</feature>
<feature type="region of interest" description="Disordered" evidence="1">
    <location>
        <begin position="746"/>
        <end position="803"/>
    </location>
</feature>
<feature type="region of interest" description="Disordered" evidence="1">
    <location>
        <begin position="33"/>
        <end position="104"/>
    </location>
</feature>
<dbReference type="GeneID" id="85305977"/>
<feature type="compositionally biased region" description="Basic and acidic residues" evidence="1">
    <location>
        <begin position="675"/>
        <end position="685"/>
    </location>
</feature>
<feature type="region of interest" description="Disordered" evidence="1">
    <location>
        <begin position="639"/>
        <end position="699"/>
    </location>
</feature>
<keyword evidence="3" id="KW-1185">Reference proteome</keyword>